<feature type="compositionally biased region" description="Polar residues" evidence="6">
    <location>
        <begin position="80"/>
        <end position="91"/>
    </location>
</feature>
<organism evidence="8 9">
    <name type="scientific">Halteria grandinella</name>
    <dbReference type="NCBI Taxonomy" id="5974"/>
    <lineage>
        <taxon>Eukaryota</taxon>
        <taxon>Sar</taxon>
        <taxon>Alveolata</taxon>
        <taxon>Ciliophora</taxon>
        <taxon>Intramacronucleata</taxon>
        <taxon>Spirotrichea</taxon>
        <taxon>Stichotrichia</taxon>
        <taxon>Sporadotrichida</taxon>
        <taxon>Halteriidae</taxon>
        <taxon>Halteria</taxon>
    </lineage>
</organism>
<reference evidence="8" key="1">
    <citation type="submission" date="2019-06" db="EMBL/GenBank/DDBJ databases">
        <authorList>
            <person name="Zheng W."/>
        </authorList>
    </citation>
    <scope>NUCLEOTIDE SEQUENCE</scope>
    <source>
        <strain evidence="8">QDHG01</strain>
    </source>
</reference>
<evidence type="ECO:0000256" key="5">
    <source>
        <dbReference type="ARBA" id="ARBA00023125"/>
    </source>
</evidence>
<dbReference type="GO" id="GO:0008270">
    <property type="term" value="F:zinc ion binding"/>
    <property type="evidence" value="ECO:0007669"/>
    <property type="project" value="UniProtKB-KW"/>
</dbReference>
<evidence type="ECO:0000256" key="3">
    <source>
        <dbReference type="ARBA" id="ARBA00022771"/>
    </source>
</evidence>
<gene>
    <name evidence="8" type="ORF">FGO68_gene14242</name>
</gene>
<dbReference type="PANTHER" id="PTHR47165:SF4">
    <property type="entry name" value="OS03G0429900 PROTEIN"/>
    <property type="match status" value="1"/>
</dbReference>
<name>A0A8J8NYV3_HALGN</name>
<comment type="similarity">
    <text evidence="1">Belongs to the replication factor A protein 1 family.</text>
</comment>
<accession>A0A8J8NYV3</accession>
<dbReference type="Gene3D" id="2.40.50.140">
    <property type="entry name" value="Nucleic acid-binding proteins"/>
    <property type="match status" value="2"/>
</dbReference>
<dbReference type="AlphaFoldDB" id="A0A8J8NYV3"/>
<dbReference type="SUPFAM" id="SSF50249">
    <property type="entry name" value="Nucleic acid-binding proteins"/>
    <property type="match status" value="2"/>
</dbReference>
<evidence type="ECO:0000259" key="7">
    <source>
        <dbReference type="Pfam" id="PF16900"/>
    </source>
</evidence>
<dbReference type="InterPro" id="IPR012340">
    <property type="entry name" value="NA-bd_OB-fold"/>
</dbReference>
<keyword evidence="2" id="KW-0479">Metal-binding</keyword>
<dbReference type="OrthoDB" id="1751331at2759"/>
<feature type="compositionally biased region" description="Gly residues" evidence="6">
    <location>
        <begin position="390"/>
        <end position="413"/>
    </location>
</feature>
<evidence type="ECO:0000256" key="1">
    <source>
        <dbReference type="ARBA" id="ARBA00005690"/>
    </source>
</evidence>
<evidence type="ECO:0000256" key="4">
    <source>
        <dbReference type="ARBA" id="ARBA00022833"/>
    </source>
</evidence>
<keyword evidence="5" id="KW-0238">DNA-binding</keyword>
<dbReference type="InterPro" id="IPR031657">
    <property type="entry name" value="REPA_OB_2"/>
</dbReference>
<evidence type="ECO:0000256" key="6">
    <source>
        <dbReference type="SAM" id="MobiDB-lite"/>
    </source>
</evidence>
<evidence type="ECO:0000313" key="9">
    <source>
        <dbReference type="Proteomes" id="UP000785679"/>
    </source>
</evidence>
<keyword evidence="3" id="KW-0863">Zinc-finger</keyword>
<feature type="domain" description="Replication protein A OB" evidence="7">
    <location>
        <begin position="265"/>
        <end position="345"/>
    </location>
</feature>
<protein>
    <recommendedName>
        <fullName evidence="7">Replication protein A OB domain-containing protein</fullName>
    </recommendedName>
</protein>
<evidence type="ECO:0000256" key="2">
    <source>
        <dbReference type="ARBA" id="ARBA00022723"/>
    </source>
</evidence>
<dbReference type="FunFam" id="2.40.50.140:FF:000041">
    <property type="entry name" value="Replication protein A subunit"/>
    <property type="match status" value="1"/>
</dbReference>
<feature type="region of interest" description="Disordered" evidence="6">
    <location>
        <begin position="80"/>
        <end position="104"/>
    </location>
</feature>
<dbReference type="GO" id="GO:0003677">
    <property type="term" value="F:DNA binding"/>
    <property type="evidence" value="ECO:0007669"/>
    <property type="project" value="UniProtKB-KW"/>
</dbReference>
<proteinExistence type="inferred from homology"/>
<dbReference type="Proteomes" id="UP000785679">
    <property type="component" value="Unassembled WGS sequence"/>
</dbReference>
<comment type="caution">
    <text evidence="8">The sequence shown here is derived from an EMBL/GenBank/DDBJ whole genome shotgun (WGS) entry which is preliminary data.</text>
</comment>
<keyword evidence="4" id="KW-0862">Zinc</keyword>
<dbReference type="EMBL" id="RRYP01004100">
    <property type="protein sequence ID" value="TNV83159.1"/>
    <property type="molecule type" value="Genomic_DNA"/>
</dbReference>
<feature type="region of interest" description="Disordered" evidence="6">
    <location>
        <begin position="390"/>
        <end position="422"/>
    </location>
</feature>
<sequence length="451" mass="50530">MVLRDPIEIVYDHLNAKIGTPEDINKVMASPDIQSFNFYEDIQIPMPGMSQPQHQMPQGTKQRYEQFQFKFNRVNIKPIQHSNDNQDQGNQLEKAHPSSLPKNITRHYEDNEKNFQQQKRTQVQKQALNHYMPIKALNTFTRDWKIMARVTQKSERRTTKSGGSLLKVNLMDTYGTKIEATFFDDAVDQFERILIEGKTYTFANGNVKIANKKFTTIKNDFCLTFEKSSSIKEVEDDGSIAGSDSAYDFTLIKQLEQMGGGQGTSQRQIDILGLIIDLSEAEVVKLRNQNEKVRKYVTLVDETCCSVVVTIWGEMCDKYLLNLGDIVAITGARVSDYGGKSLNAAMDHADVVINPNHDRARKLSMWYNDFISKYGPEAVNKIKPLTNKMGGGSLPEGRGMQGSSGGGMMGGGKNLDSGRGSGANTKNQITVSLYLIQNAFIAPLRSCRPIV</sequence>
<dbReference type="CDD" id="cd04474">
    <property type="entry name" value="RPA1_DBD_A"/>
    <property type="match status" value="1"/>
</dbReference>
<dbReference type="PANTHER" id="PTHR47165">
    <property type="entry name" value="OS03G0429900 PROTEIN"/>
    <property type="match status" value="1"/>
</dbReference>
<dbReference type="Pfam" id="PF16900">
    <property type="entry name" value="REPA_OB_2"/>
    <property type="match status" value="1"/>
</dbReference>
<dbReference type="CDD" id="cd04475">
    <property type="entry name" value="RPA1_DBD_B"/>
    <property type="match status" value="1"/>
</dbReference>
<keyword evidence="9" id="KW-1185">Reference proteome</keyword>
<evidence type="ECO:0000313" key="8">
    <source>
        <dbReference type="EMBL" id="TNV83159.1"/>
    </source>
</evidence>